<comment type="similarity">
    <text evidence="2">Belongs to the VirD4/TraG family.</text>
</comment>
<keyword evidence="4" id="KW-0812">Transmembrane</keyword>
<dbReference type="Gene3D" id="3.40.50.300">
    <property type="entry name" value="P-loop containing nucleotide triphosphate hydrolases"/>
    <property type="match status" value="2"/>
</dbReference>
<protein>
    <submittedName>
        <fullName evidence="7">Type IV secretory system conjugative DNA transfer family protein</fullName>
    </submittedName>
</protein>
<reference evidence="7" key="1">
    <citation type="submission" date="2021-03" db="EMBL/GenBank/DDBJ databases">
        <title>Acanthopleuribacteraceae sp. M133.</title>
        <authorList>
            <person name="Wang G."/>
        </authorList>
    </citation>
    <scope>NUCLEOTIDE SEQUENCE</scope>
    <source>
        <strain evidence="7">M133</strain>
    </source>
</reference>
<evidence type="ECO:0000256" key="1">
    <source>
        <dbReference type="ARBA" id="ARBA00004651"/>
    </source>
</evidence>
<dbReference type="RefSeq" id="WP_237380593.1">
    <property type="nucleotide sequence ID" value="NZ_CP071793.1"/>
</dbReference>
<sequence length="492" mass="55814">MLWNAVKSAAKFGVGYVLTNRKGGKLLRPWQARHLLSHRHRGLVVDGYKLRLSEKSCFNHCALIAGTGWGKTTSFVIPNLYRLARSLCSLVVTDPKGEIHALIGGYLRQRGFHVVVLNPANVDASDRYNPFAHIRSSRDLNRMAAVIMGWKDSSREEEKFWIAGAVEIFSILAEALIRRGSRCSGLHNVYRLLLNFGGDGRPLDSFMVRTCNQGNREDHLFNRYLGFVEGNARSIQTFVTVAGNALRGMADVDFARLLGSNDVDFRTLRTEKTAVFLCIPPNSSEYQLMVDLFVSQLFDALMQRLPSKKELNVYCFLDEFGNMSLPNFGSTLTTIRAYRVSISILLQSLSQLEDRYGASQAKTILQGGIGTKIFGTAEAETADYVERIIGRRRGEAFWRSPLDPVYEVPLLSAAEVRALDERKALLVARNSPPVLLETTPWYEQPECVRRLKRATRREKRFVRERRPEQPMYWVNVNEERTKGHKTKMKSSE</sequence>
<dbReference type="Proteomes" id="UP000663929">
    <property type="component" value="Chromosome"/>
</dbReference>
<dbReference type="SUPFAM" id="SSF52540">
    <property type="entry name" value="P-loop containing nucleoside triphosphate hydrolases"/>
    <property type="match status" value="1"/>
</dbReference>
<evidence type="ECO:0000256" key="2">
    <source>
        <dbReference type="ARBA" id="ARBA00008806"/>
    </source>
</evidence>
<dbReference type="GO" id="GO:0005886">
    <property type="term" value="C:plasma membrane"/>
    <property type="evidence" value="ECO:0007669"/>
    <property type="project" value="UniProtKB-SubCell"/>
</dbReference>
<accession>A0A8A4TMK3</accession>
<evidence type="ECO:0000313" key="8">
    <source>
        <dbReference type="Proteomes" id="UP000663929"/>
    </source>
</evidence>
<keyword evidence="6" id="KW-0472">Membrane</keyword>
<dbReference type="AlphaFoldDB" id="A0A8A4TMK3"/>
<dbReference type="InterPro" id="IPR051539">
    <property type="entry name" value="T4SS-coupling_protein"/>
</dbReference>
<keyword evidence="3" id="KW-1003">Cell membrane</keyword>
<comment type="subcellular location">
    <subcellularLocation>
        <location evidence="1">Cell membrane</location>
        <topology evidence="1">Multi-pass membrane protein</topology>
    </subcellularLocation>
</comment>
<organism evidence="7 8">
    <name type="scientific">Sulfidibacter corallicola</name>
    <dbReference type="NCBI Taxonomy" id="2818388"/>
    <lineage>
        <taxon>Bacteria</taxon>
        <taxon>Pseudomonadati</taxon>
        <taxon>Acidobacteriota</taxon>
        <taxon>Holophagae</taxon>
        <taxon>Acanthopleuribacterales</taxon>
        <taxon>Acanthopleuribacteraceae</taxon>
        <taxon>Sulfidibacter</taxon>
    </lineage>
</organism>
<name>A0A8A4TMK3_SULCO</name>
<keyword evidence="8" id="KW-1185">Reference proteome</keyword>
<dbReference type="PANTHER" id="PTHR37937:SF1">
    <property type="entry name" value="CONJUGATIVE TRANSFER: DNA TRANSPORT"/>
    <property type="match status" value="1"/>
</dbReference>
<dbReference type="KEGG" id="scor:J3U87_34305"/>
<evidence type="ECO:0000256" key="6">
    <source>
        <dbReference type="ARBA" id="ARBA00023136"/>
    </source>
</evidence>
<keyword evidence="5" id="KW-1133">Transmembrane helix</keyword>
<dbReference type="Pfam" id="PF02534">
    <property type="entry name" value="T4SS-DNA_transf"/>
    <property type="match status" value="1"/>
</dbReference>
<dbReference type="CDD" id="cd01127">
    <property type="entry name" value="TrwB_TraG_TraD_VirD4"/>
    <property type="match status" value="1"/>
</dbReference>
<evidence type="ECO:0000256" key="3">
    <source>
        <dbReference type="ARBA" id="ARBA00022475"/>
    </source>
</evidence>
<evidence type="ECO:0000256" key="5">
    <source>
        <dbReference type="ARBA" id="ARBA00022989"/>
    </source>
</evidence>
<dbReference type="PANTHER" id="PTHR37937">
    <property type="entry name" value="CONJUGATIVE TRANSFER: DNA TRANSPORT"/>
    <property type="match status" value="1"/>
</dbReference>
<dbReference type="EMBL" id="CP071793">
    <property type="protein sequence ID" value="QTD50687.1"/>
    <property type="molecule type" value="Genomic_DNA"/>
</dbReference>
<evidence type="ECO:0000256" key="4">
    <source>
        <dbReference type="ARBA" id="ARBA00022692"/>
    </source>
</evidence>
<evidence type="ECO:0000313" key="7">
    <source>
        <dbReference type="EMBL" id="QTD50687.1"/>
    </source>
</evidence>
<dbReference type="InterPro" id="IPR003688">
    <property type="entry name" value="TraG/VirD4"/>
</dbReference>
<proteinExistence type="inferred from homology"/>
<dbReference type="InterPro" id="IPR027417">
    <property type="entry name" value="P-loop_NTPase"/>
</dbReference>
<gene>
    <name evidence="7" type="ORF">J3U87_34305</name>
</gene>